<dbReference type="Gene3D" id="1.10.10.1100">
    <property type="entry name" value="BFD-like [2Fe-2S]-binding domain"/>
    <property type="match status" value="1"/>
</dbReference>
<dbReference type="InterPro" id="IPR041854">
    <property type="entry name" value="BFD-like_2Fe2S-bd_dom_sf"/>
</dbReference>
<proteinExistence type="predicted"/>
<dbReference type="AlphaFoldDB" id="A0A1I2PSG8"/>
<reference evidence="3 4" key="1">
    <citation type="submission" date="2016-10" db="EMBL/GenBank/DDBJ databases">
        <authorList>
            <person name="de Groot N.N."/>
        </authorList>
    </citation>
    <scope>NUCLEOTIDE SEQUENCE [LARGE SCALE GENOMIC DNA]</scope>
    <source>
        <strain evidence="3 4">NLAE-zl-G419</strain>
    </source>
</reference>
<evidence type="ECO:0000259" key="1">
    <source>
        <dbReference type="Pfam" id="PF01266"/>
    </source>
</evidence>
<evidence type="ECO:0000313" key="3">
    <source>
        <dbReference type="EMBL" id="SFG19018.1"/>
    </source>
</evidence>
<protein>
    <submittedName>
        <fullName evidence="3">L-2-hydroxyglutarate oxidase LhgO</fullName>
    </submittedName>
</protein>
<dbReference type="STRING" id="1529.SAMN04487885_13223"/>
<dbReference type="Pfam" id="PF01266">
    <property type="entry name" value="DAO"/>
    <property type="match status" value="1"/>
</dbReference>
<feature type="domain" description="FAD dependent oxidoreductase" evidence="1">
    <location>
        <begin position="4"/>
        <end position="336"/>
    </location>
</feature>
<dbReference type="Pfam" id="PF04324">
    <property type="entry name" value="Fer2_BFD"/>
    <property type="match status" value="1"/>
</dbReference>
<evidence type="ECO:0000259" key="2">
    <source>
        <dbReference type="Pfam" id="PF04324"/>
    </source>
</evidence>
<accession>A0A1I2PSG8</accession>
<dbReference type="EMBL" id="FOOE01000032">
    <property type="protein sequence ID" value="SFG19018.1"/>
    <property type="molecule type" value="Genomic_DNA"/>
</dbReference>
<evidence type="ECO:0000313" key="4">
    <source>
        <dbReference type="Proteomes" id="UP000182135"/>
    </source>
</evidence>
<gene>
    <name evidence="3" type="ORF">SAMN04487885_13223</name>
</gene>
<dbReference type="InterPro" id="IPR006076">
    <property type="entry name" value="FAD-dep_OxRdtase"/>
</dbReference>
<dbReference type="Proteomes" id="UP000182135">
    <property type="component" value="Unassembled WGS sequence"/>
</dbReference>
<dbReference type="Gene3D" id="3.50.50.60">
    <property type="entry name" value="FAD/NAD(P)-binding domain"/>
    <property type="match status" value="1"/>
</dbReference>
<dbReference type="eggNOG" id="COG1251">
    <property type="taxonomic scope" value="Bacteria"/>
</dbReference>
<dbReference type="OrthoDB" id="9794226at2"/>
<organism evidence="3 4">
    <name type="scientific">Clostridium cadaveris</name>
    <dbReference type="NCBI Taxonomy" id="1529"/>
    <lineage>
        <taxon>Bacteria</taxon>
        <taxon>Bacillati</taxon>
        <taxon>Bacillota</taxon>
        <taxon>Clostridia</taxon>
        <taxon>Eubacteriales</taxon>
        <taxon>Clostridiaceae</taxon>
        <taxon>Clostridium</taxon>
    </lineage>
</organism>
<dbReference type="RefSeq" id="WP_074846539.1">
    <property type="nucleotide sequence ID" value="NZ_BAAACD010000004.1"/>
</dbReference>
<dbReference type="Gene3D" id="3.30.9.10">
    <property type="entry name" value="D-Amino Acid Oxidase, subunit A, domain 2"/>
    <property type="match status" value="1"/>
</dbReference>
<dbReference type="SUPFAM" id="SSF51905">
    <property type="entry name" value="FAD/NAD(P)-binding domain"/>
    <property type="match status" value="1"/>
</dbReference>
<dbReference type="InterPro" id="IPR052745">
    <property type="entry name" value="G3P_Oxidase/Oxidoreductase"/>
</dbReference>
<dbReference type="InterPro" id="IPR036188">
    <property type="entry name" value="FAD/NAD-bd_sf"/>
</dbReference>
<dbReference type="InterPro" id="IPR007419">
    <property type="entry name" value="BFD-like_2Fe2S-bd_dom"/>
</dbReference>
<name>A0A1I2PSG8_9CLOT</name>
<dbReference type="PANTHER" id="PTHR42720:SF1">
    <property type="entry name" value="GLYCEROL 3-PHOSPHATE OXIDASE"/>
    <property type="match status" value="1"/>
</dbReference>
<sequence>MDYDVLILGGGLIGCGVAYELSKYNLNIAVIEKDYDIADDISSINTAVVNDGIGGRSDLMARLQIMGNSMFDEITEKFDVPFKRIGSLLIANTDEKVEELKRIYKRAIKRGVKDIEIIEGEKARTIENNLKENVKIALYSKNTGVVSPYDLALAYAEIAFDNGVNFRLEEEVLDIQKISKSLKVTTNKNKFTCKMVVNTTPGENYNIDKDIEPSNSREKLNTFILDNTYDKYFNHIIFSLEENDEDVYAIPTFNKHMIAQYISERDLGVKEILGKLNNLIDEISKDNIKNTYNELFYKDMMIIDDNEMTNKGYIKITGNHYSEVTITPAISNMVCETIVNNLKCKKKKNFIDKRREIYKFKNLTNQERNELISVDKNYGKIICLCNEITEAEIVDCIRRPLGARTIEGIIRRTGATFGECQGSYCLSRIAHILARETGKNLNDIVKDSKGSRLILSRIKEFNEI</sequence>
<feature type="domain" description="BFD-like [2Fe-2S]-binding" evidence="2">
    <location>
        <begin position="381"/>
        <end position="435"/>
    </location>
</feature>
<dbReference type="eggNOG" id="COG0579">
    <property type="taxonomic scope" value="Bacteria"/>
</dbReference>
<dbReference type="CDD" id="cd19946">
    <property type="entry name" value="GlpA-like_Fer2_BFD-like"/>
    <property type="match status" value="1"/>
</dbReference>
<dbReference type="PANTHER" id="PTHR42720">
    <property type="entry name" value="GLYCEROL-3-PHOSPHATE DEHYDROGENASE"/>
    <property type="match status" value="1"/>
</dbReference>
<keyword evidence="4" id="KW-1185">Reference proteome</keyword>